<dbReference type="InterPro" id="IPR013425">
    <property type="entry name" value="Autotrns_rpt"/>
</dbReference>
<dbReference type="SUPFAM" id="SSF103515">
    <property type="entry name" value="Autotransporter"/>
    <property type="match status" value="1"/>
</dbReference>
<evidence type="ECO:0000259" key="2">
    <source>
        <dbReference type="PROSITE" id="PS51208"/>
    </source>
</evidence>
<comment type="caution">
    <text evidence="3">The sequence shown here is derived from an EMBL/GenBank/DDBJ whole genome shotgun (WGS) entry which is preliminary data.</text>
</comment>
<organism evidence="3 4">
    <name type="scientific">Gluconacetobacter azotocaptans</name>
    <dbReference type="NCBI Taxonomy" id="142834"/>
    <lineage>
        <taxon>Bacteria</taxon>
        <taxon>Pseudomonadati</taxon>
        <taxon>Pseudomonadota</taxon>
        <taxon>Alphaproteobacteria</taxon>
        <taxon>Acetobacterales</taxon>
        <taxon>Acetobacteraceae</taxon>
        <taxon>Gluconacetobacter</taxon>
    </lineage>
</organism>
<keyword evidence="4" id="KW-1185">Reference proteome</keyword>
<proteinExistence type="predicted"/>
<keyword evidence="1" id="KW-0732">Signal</keyword>
<dbReference type="SMART" id="SM00869">
    <property type="entry name" value="Autotransporter"/>
    <property type="match status" value="1"/>
</dbReference>
<dbReference type="NCBIfam" id="TIGR01414">
    <property type="entry name" value="autotrans_barl"/>
    <property type="match status" value="1"/>
</dbReference>
<dbReference type="Gene3D" id="2.160.20.20">
    <property type="match status" value="1"/>
</dbReference>
<evidence type="ECO:0000313" key="4">
    <source>
        <dbReference type="Proteomes" id="UP000555756"/>
    </source>
</evidence>
<dbReference type="Gene3D" id="2.40.128.130">
    <property type="entry name" value="Autotransporter beta-domain"/>
    <property type="match status" value="1"/>
</dbReference>
<feature type="domain" description="Autotransporter" evidence="2">
    <location>
        <begin position="616"/>
        <end position="892"/>
    </location>
</feature>
<accession>A0A7W4JVY0</accession>
<dbReference type="PROSITE" id="PS51208">
    <property type="entry name" value="AUTOTRANSPORTER"/>
    <property type="match status" value="1"/>
</dbReference>
<sequence>SYTGGTTIASGAALNLSGSVAGNVADNGTLTLDGGAVGGTVTDSGALTVTGNGGSAGSLAGNGTASLAGTLTLTNAADSFSGVASGSGGLTIAGGSETLTGANSYTGGTTIASGAGLNLSGSVAGAVANAGTLTLDGGTVGGTVTDSGALTVTGNGGTVGSLAGTGAGTLNGVLTLTNAADTYAGALTGNGGLAVTGGSETLTGVNSYAGGTTIRSGRLTGTTASFGSGAIVDNGMLELSQDRDGTLANTVSGTGSLTKSGAGNVTLAAANSYTGGTRLADGTLTLTNESAIGTGTLNMAEGTKIVLAGSDLTLHNAIILNGDPTIDIASGTATLAGAISDGTAPGDIVKTGAGTLVLNGDSTYSRGTEIAGGTLQVDGNLVSPVVADSGTTLSGTGSVGATTITSGATLSPAGNGSVGALRVNGDLTLATGSNYVVSVNAAGAHDAVQVSGHVTLGQGTVTVLAADGAWNITQPNTIISATGGASGTFGSVVSNFAFLNSAVTAGTGGIVVTLQRNGLDFAGVGTTRNQVATGEALDGVTSGTLYNALVQTDAATARHALTALSGEIHASARTALIQDAYYVRDAAVERLRGAECAPGAASGMKTASGNGAGAACGAQQVSLWMQDYGSFGHNAGNGNASGMGHSTGGFVLGADAPVLGWQVGGLVGYGHTSFDSGAVSSYGHSSNVSLGGYAGTHWGRLALRMGASYTWNMLSMTRNVAFMGFSDRLNSRYGGGTAQAFGDLGYRFDLGPAMIEPFANVAYVNLHTNSFTEHGGAAALAGRATDTGVTYSTFGARFASTFRVGDVALTPNATLGYRHAFGLTVPTLHQAFLSGGAAFDVAGVPLSTDAALLKAGLQAKLTDRLDVGVSYIGQYGDHSTDSGLTGNVKVKF</sequence>
<dbReference type="Pfam" id="PF12951">
    <property type="entry name" value="PATR"/>
    <property type="match status" value="4"/>
</dbReference>
<feature type="non-terminal residue" evidence="3">
    <location>
        <position position="1"/>
    </location>
</feature>
<dbReference type="EMBL" id="JABEQF010000026">
    <property type="protein sequence ID" value="MBB2191890.1"/>
    <property type="molecule type" value="Genomic_DNA"/>
</dbReference>
<dbReference type="GO" id="GO:0019867">
    <property type="term" value="C:outer membrane"/>
    <property type="evidence" value="ECO:0007669"/>
    <property type="project" value="InterPro"/>
</dbReference>
<dbReference type="InterPro" id="IPR005546">
    <property type="entry name" value="Autotransporte_beta"/>
</dbReference>
<dbReference type="AlphaFoldDB" id="A0A7W4JVY0"/>
<protein>
    <submittedName>
        <fullName evidence="3">Autotransporter domain-containing protein</fullName>
    </submittedName>
</protein>
<reference evidence="3 4" key="1">
    <citation type="submission" date="2020-04" db="EMBL/GenBank/DDBJ databases">
        <title>Description of novel Gluconacetobacter.</title>
        <authorList>
            <person name="Sombolestani A."/>
        </authorList>
    </citation>
    <scope>NUCLEOTIDE SEQUENCE [LARGE SCALE GENOMIC DNA]</scope>
    <source>
        <strain evidence="3 4">LMG 21311</strain>
    </source>
</reference>
<dbReference type="NCBIfam" id="TIGR02601">
    <property type="entry name" value="autotrns_rpt"/>
    <property type="match status" value="2"/>
</dbReference>
<dbReference type="InterPro" id="IPR006315">
    <property type="entry name" value="OM_autotransptr_brl_dom"/>
</dbReference>
<dbReference type="InterPro" id="IPR036709">
    <property type="entry name" value="Autotransporte_beta_dom_sf"/>
</dbReference>
<dbReference type="Pfam" id="PF03797">
    <property type="entry name" value="Autotransporter"/>
    <property type="match status" value="1"/>
</dbReference>
<dbReference type="SUPFAM" id="SSF51126">
    <property type="entry name" value="Pectin lyase-like"/>
    <property type="match status" value="1"/>
</dbReference>
<evidence type="ECO:0000313" key="3">
    <source>
        <dbReference type="EMBL" id="MBB2191890.1"/>
    </source>
</evidence>
<dbReference type="InterPro" id="IPR012332">
    <property type="entry name" value="Autotransporter_pectin_lyase_C"/>
</dbReference>
<dbReference type="Proteomes" id="UP000555756">
    <property type="component" value="Unassembled WGS sequence"/>
</dbReference>
<gene>
    <name evidence="3" type="ORF">HLH34_18320</name>
</gene>
<dbReference type="InterPro" id="IPR011050">
    <property type="entry name" value="Pectin_lyase_fold/virulence"/>
</dbReference>
<name>A0A7W4JVY0_9PROT</name>
<dbReference type="RefSeq" id="WP_183121000.1">
    <property type="nucleotide sequence ID" value="NZ_JABEQF010000026.1"/>
</dbReference>
<evidence type="ECO:0000256" key="1">
    <source>
        <dbReference type="ARBA" id="ARBA00022729"/>
    </source>
</evidence>